<evidence type="ECO:0000313" key="4">
    <source>
        <dbReference type="Proteomes" id="UP000789508"/>
    </source>
</evidence>
<sequence length="414" mass="47947">MKYYDEKFSERENLSFQLFPNSSHQENLVRIKSLYQKAKSYYSVGSSINFDKELILSETIVINLEFLKKDLSQYYTPLPVVKFISSILDIRPNQLVIDPAGGSADFLVDISEDAHKVAHINMILHGDGRGKMNVLDSIEEYDKMDEKFDFCITNPPFGDKTIWQKDEKLLEKDGNRVYSLSAYSYQLGILFIERTINLLKEDGILVIILPSGYLNNQSLKYIREYLLKYRIIADISLPEGVFKGAGTGVKTDILIMKKEINPPQNYKIFVSSPKKLGFNYRSKKLETIYKIDKNSGEYLQSSENTNIPDDELNEAVVEKFKKFCCDENLEGFEKYKVEDESNSKLETYDFLRLEELKKDENYKLKPELFLNSFREHMNKLVNKKAITLRELLNAGEAISVENKRSIEVKDSAEY</sequence>
<proteinExistence type="predicted"/>
<dbReference type="InterPro" id="IPR003356">
    <property type="entry name" value="DNA_methylase_A-5"/>
</dbReference>
<dbReference type="PANTHER" id="PTHR42998:SF1">
    <property type="entry name" value="TYPE I RESTRICTION ENZYME HINDI METHYLASE SUBUNIT"/>
    <property type="match status" value="1"/>
</dbReference>
<comment type="caution">
    <text evidence="3">The sequence shown here is derived from an EMBL/GenBank/DDBJ whole genome shotgun (WGS) entry which is preliminary data.</text>
</comment>
<reference evidence="3" key="1">
    <citation type="submission" date="2021-06" db="EMBL/GenBank/DDBJ databases">
        <authorList>
            <person name="Kallberg Y."/>
            <person name="Tangrot J."/>
            <person name="Rosling A."/>
        </authorList>
    </citation>
    <scope>NUCLEOTIDE SEQUENCE</scope>
    <source>
        <strain evidence="3">FL130A</strain>
    </source>
</reference>
<dbReference type="Proteomes" id="UP000789508">
    <property type="component" value="Unassembled WGS sequence"/>
</dbReference>
<accession>A0A9N8VFY6</accession>
<dbReference type="InterPro" id="IPR029063">
    <property type="entry name" value="SAM-dependent_MTases_sf"/>
</dbReference>
<dbReference type="GO" id="GO:0003677">
    <property type="term" value="F:DNA binding"/>
    <property type="evidence" value="ECO:0007669"/>
    <property type="project" value="InterPro"/>
</dbReference>
<dbReference type="GO" id="GO:0008170">
    <property type="term" value="F:N-methyltransferase activity"/>
    <property type="evidence" value="ECO:0007669"/>
    <property type="project" value="InterPro"/>
</dbReference>
<dbReference type="AlphaFoldDB" id="A0A9N8VFY6"/>
<dbReference type="SUPFAM" id="SSF53335">
    <property type="entry name" value="S-adenosyl-L-methionine-dependent methyltransferases"/>
    <property type="match status" value="1"/>
</dbReference>
<dbReference type="PROSITE" id="PS00092">
    <property type="entry name" value="N6_MTASE"/>
    <property type="match status" value="1"/>
</dbReference>
<name>A0A9N8VFY6_9GLOM</name>
<dbReference type="Pfam" id="PF02384">
    <property type="entry name" value="N6_Mtase"/>
    <property type="match status" value="1"/>
</dbReference>
<evidence type="ECO:0000313" key="3">
    <source>
        <dbReference type="EMBL" id="CAG8453783.1"/>
    </source>
</evidence>
<evidence type="ECO:0000256" key="1">
    <source>
        <dbReference type="ARBA" id="ARBA00022747"/>
    </source>
</evidence>
<keyword evidence="4" id="KW-1185">Reference proteome</keyword>
<keyword evidence="1" id="KW-0680">Restriction system</keyword>
<organism evidence="3 4">
    <name type="scientific">Ambispora leptoticha</name>
    <dbReference type="NCBI Taxonomy" id="144679"/>
    <lineage>
        <taxon>Eukaryota</taxon>
        <taxon>Fungi</taxon>
        <taxon>Fungi incertae sedis</taxon>
        <taxon>Mucoromycota</taxon>
        <taxon>Glomeromycotina</taxon>
        <taxon>Glomeromycetes</taxon>
        <taxon>Archaeosporales</taxon>
        <taxon>Ambisporaceae</taxon>
        <taxon>Ambispora</taxon>
    </lineage>
</organism>
<dbReference type="EMBL" id="CAJVPS010000114">
    <property type="protein sequence ID" value="CAG8453783.1"/>
    <property type="molecule type" value="Genomic_DNA"/>
</dbReference>
<evidence type="ECO:0000259" key="2">
    <source>
        <dbReference type="Pfam" id="PF02384"/>
    </source>
</evidence>
<dbReference type="GO" id="GO:0032259">
    <property type="term" value="P:methylation"/>
    <property type="evidence" value="ECO:0007669"/>
    <property type="project" value="InterPro"/>
</dbReference>
<dbReference type="OrthoDB" id="337870at2759"/>
<protein>
    <submittedName>
        <fullName evidence="3">10965_t:CDS:1</fullName>
    </submittedName>
</protein>
<dbReference type="InterPro" id="IPR052916">
    <property type="entry name" value="Type-I_RE_MTase_Subunit"/>
</dbReference>
<dbReference type="GO" id="GO:0009307">
    <property type="term" value="P:DNA restriction-modification system"/>
    <property type="evidence" value="ECO:0007669"/>
    <property type="project" value="UniProtKB-KW"/>
</dbReference>
<dbReference type="Gene3D" id="3.40.50.150">
    <property type="entry name" value="Vaccinia Virus protein VP39"/>
    <property type="match status" value="1"/>
</dbReference>
<dbReference type="PANTHER" id="PTHR42998">
    <property type="entry name" value="TYPE I RESTRICTION ENZYME HINDVIIP M PROTEIN-RELATED"/>
    <property type="match status" value="1"/>
</dbReference>
<gene>
    <name evidence="3" type="ORF">ALEPTO_LOCUS1162</name>
</gene>
<feature type="domain" description="DNA methylase adenine-specific" evidence="2">
    <location>
        <begin position="109"/>
        <end position="279"/>
    </location>
</feature>
<dbReference type="PRINTS" id="PR00507">
    <property type="entry name" value="N12N6MTFRASE"/>
</dbReference>
<dbReference type="InterPro" id="IPR002052">
    <property type="entry name" value="DNA_methylase_N6_adenine_CS"/>
</dbReference>